<dbReference type="AlphaFoldDB" id="A0A1Q5SQK6"/>
<organism evidence="1 2">
    <name type="scientific">Penicillium subrubescens</name>
    <dbReference type="NCBI Taxonomy" id="1316194"/>
    <lineage>
        <taxon>Eukaryota</taxon>
        <taxon>Fungi</taxon>
        <taxon>Dikarya</taxon>
        <taxon>Ascomycota</taxon>
        <taxon>Pezizomycotina</taxon>
        <taxon>Eurotiomycetes</taxon>
        <taxon>Eurotiomycetidae</taxon>
        <taxon>Eurotiales</taxon>
        <taxon>Aspergillaceae</taxon>
        <taxon>Penicillium</taxon>
    </lineage>
</organism>
<accession>A0A1Q5SQK6</accession>
<protein>
    <submittedName>
        <fullName evidence="1">Uncharacterized protein</fullName>
    </submittedName>
</protein>
<keyword evidence="2" id="KW-1185">Reference proteome</keyword>
<sequence length="151" mass="17271">MNSPVPTTASQRVLSSPELVASIIDWLVVDSYARPEQNQSSRLPILLRDRQTLIQCACVNVTLWTQVMRRFWLHVPDIALQLSIIDPARCQLYADLIQTGNLIQIKRGLKKARAALSGVTFPRLHVLKLVLRLRDPDFKFPVSLPRFCVQW</sequence>
<gene>
    <name evidence="1" type="ORF">PENSUB_13410</name>
</gene>
<evidence type="ECO:0000313" key="2">
    <source>
        <dbReference type="Proteomes" id="UP000186955"/>
    </source>
</evidence>
<reference evidence="1 2" key="1">
    <citation type="submission" date="2016-10" db="EMBL/GenBank/DDBJ databases">
        <title>Genome sequence of the ascomycete fungus Penicillium subrubescens.</title>
        <authorList>
            <person name="De Vries R.P."/>
            <person name="Peng M."/>
            <person name="Dilokpimol A."/>
            <person name="Hilden K."/>
            <person name="Makela M.R."/>
            <person name="Grigoriev I."/>
            <person name="Riley R."/>
            <person name="Granchi Z."/>
        </authorList>
    </citation>
    <scope>NUCLEOTIDE SEQUENCE [LARGE SCALE GENOMIC DNA]</scope>
    <source>
        <strain evidence="1 2">CBS 132785</strain>
    </source>
</reference>
<evidence type="ECO:0000313" key="1">
    <source>
        <dbReference type="EMBL" id="OKO90277.1"/>
    </source>
</evidence>
<proteinExistence type="predicted"/>
<dbReference type="OrthoDB" id="2305901at2759"/>
<dbReference type="Proteomes" id="UP000186955">
    <property type="component" value="Unassembled WGS sequence"/>
</dbReference>
<dbReference type="EMBL" id="MNBE01000758">
    <property type="protein sequence ID" value="OKO90277.1"/>
    <property type="molecule type" value="Genomic_DNA"/>
</dbReference>
<comment type="caution">
    <text evidence="1">The sequence shown here is derived from an EMBL/GenBank/DDBJ whole genome shotgun (WGS) entry which is preliminary data.</text>
</comment>
<name>A0A1Q5SQK6_9EURO</name>